<feature type="region of interest" description="Disordered" evidence="1">
    <location>
        <begin position="1"/>
        <end position="109"/>
    </location>
</feature>
<accession>A0A934W7Q3</accession>
<organism evidence="2 3">
    <name type="scientific">Noviherbaspirillum pedocola</name>
    <dbReference type="NCBI Taxonomy" id="2801341"/>
    <lineage>
        <taxon>Bacteria</taxon>
        <taxon>Pseudomonadati</taxon>
        <taxon>Pseudomonadota</taxon>
        <taxon>Betaproteobacteria</taxon>
        <taxon>Burkholderiales</taxon>
        <taxon>Oxalobacteraceae</taxon>
        <taxon>Noviherbaspirillum</taxon>
    </lineage>
</organism>
<evidence type="ECO:0000256" key="1">
    <source>
        <dbReference type="SAM" id="MobiDB-lite"/>
    </source>
</evidence>
<dbReference type="EMBL" id="JAEPBG010000008">
    <property type="protein sequence ID" value="MBK4736645.1"/>
    <property type="molecule type" value="Genomic_DNA"/>
</dbReference>
<name>A0A934W7Q3_9BURK</name>
<evidence type="ECO:0000313" key="3">
    <source>
        <dbReference type="Proteomes" id="UP000622890"/>
    </source>
</evidence>
<dbReference type="AlphaFoldDB" id="A0A934W7Q3"/>
<gene>
    <name evidence="2" type="ORF">JJB74_18625</name>
</gene>
<feature type="compositionally biased region" description="Low complexity" evidence="1">
    <location>
        <begin position="85"/>
        <end position="100"/>
    </location>
</feature>
<keyword evidence="3" id="KW-1185">Reference proteome</keyword>
<proteinExistence type="predicted"/>
<feature type="compositionally biased region" description="Low complexity" evidence="1">
    <location>
        <begin position="1"/>
        <end position="39"/>
    </location>
</feature>
<protein>
    <submittedName>
        <fullName evidence="2">Uncharacterized protein</fullName>
    </submittedName>
</protein>
<dbReference type="RefSeq" id="WP_200594279.1">
    <property type="nucleotide sequence ID" value="NZ_JAEPBG010000008.1"/>
</dbReference>
<feature type="compositionally biased region" description="Low complexity" evidence="1">
    <location>
        <begin position="52"/>
        <end position="62"/>
    </location>
</feature>
<evidence type="ECO:0000313" key="2">
    <source>
        <dbReference type="EMBL" id="MBK4736645.1"/>
    </source>
</evidence>
<reference evidence="2" key="1">
    <citation type="submission" date="2021-01" db="EMBL/GenBank/DDBJ databases">
        <title>Genome sequence of strain Noviherbaspirillum sp. DKR-6.</title>
        <authorList>
            <person name="Chaudhary D.K."/>
        </authorList>
    </citation>
    <scope>NUCLEOTIDE SEQUENCE</scope>
    <source>
        <strain evidence="2">DKR-6</strain>
    </source>
</reference>
<dbReference type="Proteomes" id="UP000622890">
    <property type="component" value="Unassembled WGS sequence"/>
</dbReference>
<sequence length="184" mass="18644">MNARATKTAAVKPAAAQSAPDGLASQTTVTAPAASSTPPAVKPSRKTSAPKAAQTVSASADAAKPDAGSTAKVGEAAKPAKVSGTPAAKPAKASAAATSKQKPKKAKLVRDSFTMPESEYALLAELKSACLKAGFEAKKSQLLRVGVAMLKAMDIESLRREINALTPLKLGRPKKSRAVATPKG</sequence>
<comment type="caution">
    <text evidence="2">The sequence shown here is derived from an EMBL/GenBank/DDBJ whole genome shotgun (WGS) entry which is preliminary data.</text>
</comment>